<organism evidence="15 16">
    <name type="scientific">Rhodoferax potami</name>
    <dbReference type="NCBI Taxonomy" id="3068338"/>
    <lineage>
        <taxon>Bacteria</taxon>
        <taxon>Pseudomonadati</taxon>
        <taxon>Pseudomonadota</taxon>
        <taxon>Betaproteobacteria</taxon>
        <taxon>Burkholderiales</taxon>
        <taxon>Comamonadaceae</taxon>
        <taxon>Rhodoferax</taxon>
    </lineage>
</organism>
<dbReference type="Proteomes" id="UP001321700">
    <property type="component" value="Unassembled WGS sequence"/>
</dbReference>
<feature type="transmembrane region" description="Helical" evidence="13">
    <location>
        <begin position="198"/>
        <end position="215"/>
    </location>
</feature>
<keyword evidence="3" id="KW-0285">Flavoprotein</keyword>
<dbReference type="InterPro" id="IPR017927">
    <property type="entry name" value="FAD-bd_FR_type"/>
</dbReference>
<keyword evidence="8 13" id="KW-1133">Transmembrane helix</keyword>
<evidence type="ECO:0000256" key="7">
    <source>
        <dbReference type="ARBA" id="ARBA00022827"/>
    </source>
</evidence>
<keyword evidence="5" id="KW-0001">2Fe-2S</keyword>
<evidence type="ECO:0000256" key="4">
    <source>
        <dbReference type="ARBA" id="ARBA00022692"/>
    </source>
</evidence>
<dbReference type="Gene3D" id="2.40.30.10">
    <property type="entry name" value="Translation factors"/>
    <property type="match status" value="1"/>
</dbReference>
<dbReference type="InterPro" id="IPR050415">
    <property type="entry name" value="MRET"/>
</dbReference>
<evidence type="ECO:0000256" key="2">
    <source>
        <dbReference type="ARBA" id="ARBA00004141"/>
    </source>
</evidence>
<keyword evidence="9" id="KW-0560">Oxidoreductase</keyword>
<dbReference type="SUPFAM" id="SSF52343">
    <property type="entry name" value="Ferredoxin reductase-like, C-terminal NADP-linked domain"/>
    <property type="match status" value="1"/>
</dbReference>
<reference evidence="15 16" key="1">
    <citation type="submission" date="2023-08" db="EMBL/GenBank/DDBJ databases">
        <title>Rhodoferax potami sp. nov. and Rhodoferax mekongensis sp. nov., isolated from the Mekong River in Thailand.</title>
        <authorList>
            <person name="Kitikhun S."/>
            <person name="Charoenyingcharoen P."/>
            <person name="Siriarchawattana P."/>
            <person name="Likhitrattanapisal S."/>
            <person name="Nilsakha T."/>
            <person name="Chanpet A."/>
            <person name="Rattanawaree P."/>
            <person name="Ingsriswang S."/>
        </authorList>
    </citation>
    <scope>NUCLEOTIDE SEQUENCE [LARGE SCALE GENOMIC DNA]</scope>
    <source>
        <strain evidence="15 16">TBRC 17660</strain>
    </source>
</reference>
<evidence type="ECO:0000256" key="3">
    <source>
        <dbReference type="ARBA" id="ARBA00022630"/>
    </source>
</evidence>
<feature type="transmembrane region" description="Helical" evidence="13">
    <location>
        <begin position="171"/>
        <end position="192"/>
    </location>
</feature>
<evidence type="ECO:0000256" key="5">
    <source>
        <dbReference type="ARBA" id="ARBA00022714"/>
    </source>
</evidence>
<gene>
    <name evidence="15" type="ORF">RAE19_05120</name>
</gene>
<feature type="transmembrane region" description="Helical" evidence="13">
    <location>
        <begin position="80"/>
        <end position="99"/>
    </location>
</feature>
<dbReference type="InterPro" id="IPR013112">
    <property type="entry name" value="FAD-bd_8"/>
</dbReference>
<dbReference type="PRINTS" id="PR00410">
    <property type="entry name" value="PHEHYDRXLASE"/>
</dbReference>
<keyword evidence="10" id="KW-0408">Iron</keyword>
<dbReference type="CDD" id="cd06198">
    <property type="entry name" value="FNR_like_3"/>
    <property type="match status" value="1"/>
</dbReference>
<dbReference type="SFLD" id="SFLDS00052">
    <property type="entry name" value="Ferric_Reductase_Domain"/>
    <property type="match status" value="1"/>
</dbReference>
<dbReference type="PROSITE" id="PS51384">
    <property type="entry name" value="FAD_FR"/>
    <property type="match status" value="1"/>
</dbReference>
<dbReference type="Gene3D" id="3.40.50.80">
    <property type="entry name" value="Nucleotide-binding domain of ferredoxin-NADP reductase (FNR) module"/>
    <property type="match status" value="1"/>
</dbReference>
<proteinExistence type="predicted"/>
<dbReference type="PANTHER" id="PTHR47354">
    <property type="entry name" value="NADH OXIDOREDUCTASE HCR"/>
    <property type="match status" value="1"/>
</dbReference>
<dbReference type="PANTHER" id="PTHR47354:SF8">
    <property type="entry name" value="1,2-PHENYLACETYL-COA EPOXIDASE, SUBUNIT E"/>
    <property type="match status" value="1"/>
</dbReference>
<evidence type="ECO:0000256" key="11">
    <source>
        <dbReference type="ARBA" id="ARBA00023014"/>
    </source>
</evidence>
<protein>
    <submittedName>
        <fullName evidence="15">Ferric reductase-like transmembrane domain-containing protein</fullName>
    </submittedName>
</protein>
<comment type="cofactor">
    <cofactor evidence="1">
        <name>FAD</name>
        <dbReference type="ChEBI" id="CHEBI:57692"/>
    </cofactor>
</comment>
<keyword evidence="6" id="KW-0479">Metal-binding</keyword>
<keyword evidence="7" id="KW-0274">FAD</keyword>
<feature type="domain" description="FAD-binding FR-type" evidence="14">
    <location>
        <begin position="221"/>
        <end position="320"/>
    </location>
</feature>
<feature type="transmembrane region" description="Helical" evidence="13">
    <location>
        <begin position="38"/>
        <end position="59"/>
    </location>
</feature>
<evidence type="ECO:0000313" key="16">
    <source>
        <dbReference type="Proteomes" id="UP001321700"/>
    </source>
</evidence>
<evidence type="ECO:0000256" key="12">
    <source>
        <dbReference type="ARBA" id="ARBA00023136"/>
    </source>
</evidence>
<comment type="subcellular location">
    <subcellularLocation>
        <location evidence="2">Membrane</location>
        <topology evidence="2">Multi-pass membrane protein</topology>
    </subcellularLocation>
</comment>
<dbReference type="InterPro" id="IPR017938">
    <property type="entry name" value="Riboflavin_synthase-like_b-brl"/>
</dbReference>
<evidence type="ECO:0000313" key="15">
    <source>
        <dbReference type="EMBL" id="MDT7518119.1"/>
    </source>
</evidence>
<keyword evidence="4 13" id="KW-0812">Transmembrane</keyword>
<keyword evidence="16" id="KW-1185">Reference proteome</keyword>
<dbReference type="SUPFAM" id="SSF63380">
    <property type="entry name" value="Riboflavin synthase domain-like"/>
    <property type="match status" value="1"/>
</dbReference>
<evidence type="ECO:0000256" key="8">
    <source>
        <dbReference type="ARBA" id="ARBA00022989"/>
    </source>
</evidence>
<feature type="transmembrane region" description="Helical" evidence="13">
    <location>
        <begin position="142"/>
        <end position="159"/>
    </location>
</feature>
<evidence type="ECO:0000256" key="10">
    <source>
        <dbReference type="ARBA" id="ARBA00023004"/>
    </source>
</evidence>
<evidence type="ECO:0000256" key="1">
    <source>
        <dbReference type="ARBA" id="ARBA00001974"/>
    </source>
</evidence>
<dbReference type="InterPro" id="IPR013130">
    <property type="entry name" value="Fe3_Rdtase_TM_dom"/>
</dbReference>
<dbReference type="Pfam" id="PF08022">
    <property type="entry name" value="FAD_binding_8"/>
    <property type="match status" value="1"/>
</dbReference>
<keyword evidence="11" id="KW-0411">Iron-sulfur</keyword>
<dbReference type="Pfam" id="PF01794">
    <property type="entry name" value="Ferric_reduct"/>
    <property type="match status" value="1"/>
</dbReference>
<dbReference type="SFLD" id="SFLDG01168">
    <property type="entry name" value="Ferric_reductase_subgroup_(FRE"/>
    <property type="match status" value="1"/>
</dbReference>
<keyword evidence="12 13" id="KW-0472">Membrane</keyword>
<comment type="caution">
    <text evidence="15">The sequence shown here is derived from an EMBL/GenBank/DDBJ whole genome shotgun (WGS) entry which is preliminary data.</text>
</comment>
<sequence length="444" mass="49414">MQKIKYVLWGLLLGLTAWWLWADPLLSTPLGFFAVRNSLVNYTGLLGMAMMSVGMVLAVRPVWFEPYLGGLDKMYRLHKWLGIGGLVVSILHWLCSNAPKWLIGSGLMAQPTSGRPPRVEQTVELFKLFQSWRGLAEGVGEWAFYATVLMIALALIKRFPYKWFFQTHRVLAVTYLVLVFHAVVLMNFSYWAQGLAPFMAVLMLAGAVSAVVVLFRKVGEHRKVAGVIETVERFDALQVLYVALRLDGRWPGHQAGQFAFVNFDAKEGAHPFTISSAWQGDGHITFLIKELGDYTRTLPDYLAVGHAAEIEGPYGQFTFQGPKRRQIWVGAGIGITPFVARMKTLAGAPDGKQIDLFHSTTVLDPRAIDKMEDDAASAGVRLHVLHDARDGRLDAARLCAAVPDWREADVWFCGPPAFGRALKAALVAQGLPTADFHQELFEMR</sequence>
<evidence type="ECO:0000256" key="9">
    <source>
        <dbReference type="ARBA" id="ARBA00023002"/>
    </source>
</evidence>
<evidence type="ECO:0000256" key="13">
    <source>
        <dbReference type="SAM" id="Phobius"/>
    </source>
</evidence>
<dbReference type="RefSeq" id="WP_313873900.1">
    <property type="nucleotide sequence ID" value="NZ_JAVBIK010000001.1"/>
</dbReference>
<accession>A0ABU3KK14</accession>
<evidence type="ECO:0000256" key="6">
    <source>
        <dbReference type="ARBA" id="ARBA00022723"/>
    </source>
</evidence>
<dbReference type="EMBL" id="JAVBIK010000001">
    <property type="protein sequence ID" value="MDT7518119.1"/>
    <property type="molecule type" value="Genomic_DNA"/>
</dbReference>
<name>A0ABU3KK14_9BURK</name>
<dbReference type="InterPro" id="IPR039261">
    <property type="entry name" value="FNR_nucleotide-bd"/>
</dbReference>
<evidence type="ECO:0000259" key="14">
    <source>
        <dbReference type="PROSITE" id="PS51384"/>
    </source>
</evidence>